<dbReference type="GO" id="GO:0016020">
    <property type="term" value="C:membrane"/>
    <property type="evidence" value="ECO:0007669"/>
    <property type="project" value="UniProtKB-SubCell"/>
</dbReference>
<evidence type="ECO:0000256" key="5">
    <source>
        <dbReference type="SAM" id="Phobius"/>
    </source>
</evidence>
<protein>
    <submittedName>
        <fullName evidence="7">O-antigen ligase domain-containing protein</fullName>
    </submittedName>
</protein>
<reference evidence="7 8" key="1">
    <citation type="submission" date="2019-11" db="EMBL/GenBank/DDBJ databases">
        <authorList>
            <person name="Zheng R.K."/>
            <person name="Sun C.M."/>
        </authorList>
    </citation>
    <scope>NUCLEOTIDE SEQUENCE [LARGE SCALE GENOMIC DNA]</scope>
    <source>
        <strain evidence="7 8">WC007</strain>
    </source>
</reference>
<evidence type="ECO:0000256" key="4">
    <source>
        <dbReference type="ARBA" id="ARBA00023136"/>
    </source>
</evidence>
<feature type="transmembrane region" description="Helical" evidence="5">
    <location>
        <begin position="121"/>
        <end position="137"/>
    </location>
</feature>
<feature type="transmembrane region" description="Helical" evidence="5">
    <location>
        <begin position="393"/>
        <end position="415"/>
    </location>
</feature>
<evidence type="ECO:0000313" key="7">
    <source>
        <dbReference type="EMBL" id="QGY45695.1"/>
    </source>
</evidence>
<keyword evidence="7" id="KW-0436">Ligase</keyword>
<evidence type="ECO:0000256" key="3">
    <source>
        <dbReference type="ARBA" id="ARBA00022989"/>
    </source>
</evidence>
<dbReference type="Pfam" id="PF04932">
    <property type="entry name" value="Wzy_C"/>
    <property type="match status" value="1"/>
</dbReference>
<feature type="transmembrane region" description="Helical" evidence="5">
    <location>
        <begin position="302"/>
        <end position="323"/>
    </location>
</feature>
<evidence type="ECO:0000313" key="8">
    <source>
        <dbReference type="Proteomes" id="UP000428260"/>
    </source>
</evidence>
<feature type="transmembrane region" description="Helical" evidence="5">
    <location>
        <begin position="149"/>
        <end position="169"/>
    </location>
</feature>
<feature type="transmembrane region" description="Helical" evidence="5">
    <location>
        <begin position="263"/>
        <end position="296"/>
    </location>
</feature>
<feature type="transmembrane region" description="Helical" evidence="5">
    <location>
        <begin position="181"/>
        <end position="199"/>
    </location>
</feature>
<feature type="domain" description="O-antigen ligase-related" evidence="6">
    <location>
        <begin position="266"/>
        <end position="406"/>
    </location>
</feature>
<comment type="subcellular location">
    <subcellularLocation>
        <location evidence="1">Membrane</location>
        <topology evidence="1">Multi-pass membrane protein</topology>
    </subcellularLocation>
</comment>
<dbReference type="PANTHER" id="PTHR37422:SF13">
    <property type="entry name" value="LIPOPOLYSACCHARIDE BIOSYNTHESIS PROTEIN PA4999-RELATED"/>
    <property type="match status" value="1"/>
</dbReference>
<gene>
    <name evidence="7" type="ORF">GM418_19070</name>
</gene>
<feature type="transmembrane region" description="Helical" evidence="5">
    <location>
        <begin position="40"/>
        <end position="59"/>
    </location>
</feature>
<feature type="transmembrane region" description="Helical" evidence="5">
    <location>
        <begin position="16"/>
        <end position="34"/>
    </location>
</feature>
<keyword evidence="2 5" id="KW-0812">Transmembrane</keyword>
<dbReference type="EMBL" id="CP046401">
    <property type="protein sequence ID" value="QGY45695.1"/>
    <property type="molecule type" value="Genomic_DNA"/>
</dbReference>
<dbReference type="KEGG" id="mcos:GM418_19070"/>
<sequence length="493" mass="55463">MTRVFNKIYGSELLKNPVYLSVLILVMLCIGYLLAIKGLIIGVGFLVLPFVLAYVFAIFITPRVGLIGLFLFNFFVLGLTRYIKGVPLGLGVDAHFILLYLALFFKSFFQKVPWKNAKNELVFLAFIWFGYAFFQLFNPEAVSRIAWFYSMRGVALYMLFTIPIIFIIFNKHKDLEVFLKIWAVLALLASLKGIMQKFIGPDPWEQAWLDAGSDNTHIIFGKLRIFSFMSDAGQFGGAQAHSGVIFAILAWHEKKSRKWKFFYAIVSLISFYGMMISGTRGAIAVPIMGFATYIVLQRNTKVIIAGILMGLAVFAFFKFTTIGNGNYTIRRMRTAFDLNDASLQVRLENQRKLKDYMAARPFGGGLGSAGNWGKRFSPDTFLAQTPTDSWYVMIWAEQGIVGLSLHLLILFYIVIKSANIIVFKLKSPLLKAQLGALLSGMTGIMAASYGNGVFGQMPTGIIIYSSMGFLFLAKKYEKELKQKDKIISNSKNR</sequence>
<feature type="transmembrane region" description="Helical" evidence="5">
    <location>
        <begin position="232"/>
        <end position="251"/>
    </location>
</feature>
<dbReference type="AlphaFoldDB" id="A0A6I6JRN6"/>
<evidence type="ECO:0000259" key="6">
    <source>
        <dbReference type="Pfam" id="PF04932"/>
    </source>
</evidence>
<feature type="transmembrane region" description="Helical" evidence="5">
    <location>
        <begin position="453"/>
        <end position="473"/>
    </location>
</feature>
<dbReference type="RefSeq" id="WP_158868838.1">
    <property type="nucleotide sequence ID" value="NZ_CP046401.1"/>
</dbReference>
<dbReference type="GO" id="GO:0016874">
    <property type="term" value="F:ligase activity"/>
    <property type="evidence" value="ECO:0007669"/>
    <property type="project" value="UniProtKB-KW"/>
</dbReference>
<dbReference type="InterPro" id="IPR007016">
    <property type="entry name" value="O-antigen_ligase-rel_domated"/>
</dbReference>
<evidence type="ECO:0000256" key="2">
    <source>
        <dbReference type="ARBA" id="ARBA00022692"/>
    </source>
</evidence>
<dbReference type="Proteomes" id="UP000428260">
    <property type="component" value="Chromosome"/>
</dbReference>
<feature type="transmembrane region" description="Helical" evidence="5">
    <location>
        <begin position="89"/>
        <end position="109"/>
    </location>
</feature>
<name>A0A6I6JRN6_9BACT</name>
<evidence type="ECO:0000256" key="1">
    <source>
        <dbReference type="ARBA" id="ARBA00004141"/>
    </source>
</evidence>
<keyword evidence="3 5" id="KW-1133">Transmembrane helix</keyword>
<dbReference type="PANTHER" id="PTHR37422">
    <property type="entry name" value="TEICHURONIC ACID BIOSYNTHESIS PROTEIN TUAE"/>
    <property type="match status" value="1"/>
</dbReference>
<proteinExistence type="predicted"/>
<dbReference type="InterPro" id="IPR051533">
    <property type="entry name" value="WaaL-like"/>
</dbReference>
<organism evidence="7 8">
    <name type="scientific">Maribellus comscasis</name>
    <dbReference type="NCBI Taxonomy" id="2681766"/>
    <lineage>
        <taxon>Bacteria</taxon>
        <taxon>Pseudomonadati</taxon>
        <taxon>Bacteroidota</taxon>
        <taxon>Bacteroidia</taxon>
        <taxon>Marinilabiliales</taxon>
        <taxon>Prolixibacteraceae</taxon>
        <taxon>Maribellus</taxon>
    </lineage>
</organism>
<accession>A0A6I6JRN6</accession>
<keyword evidence="8" id="KW-1185">Reference proteome</keyword>
<keyword evidence="4 5" id="KW-0472">Membrane</keyword>
<feature type="transmembrane region" description="Helical" evidence="5">
    <location>
        <begin position="66"/>
        <end position="83"/>
    </location>
</feature>